<gene>
    <name evidence="15 19" type="primary">trmD</name>
    <name evidence="19" type="ORF">ENS59_04090</name>
</gene>
<keyword evidence="10 15" id="KW-0949">S-adenosyl-L-methionine</keyword>
<dbReference type="InterPro" id="IPR002649">
    <property type="entry name" value="tRNA_m1G_MeTrfase_TrmD"/>
</dbReference>
<dbReference type="EMBL" id="DSVL01000126">
    <property type="protein sequence ID" value="HFH28678.1"/>
    <property type="molecule type" value="Genomic_DNA"/>
</dbReference>
<accession>A0A7C3I2V5</accession>
<evidence type="ECO:0000256" key="2">
    <source>
        <dbReference type="ARBA" id="ARBA00004496"/>
    </source>
</evidence>
<dbReference type="PIRSF" id="PIRSF000386">
    <property type="entry name" value="tRNA_mtase"/>
    <property type="match status" value="1"/>
</dbReference>
<evidence type="ECO:0000256" key="13">
    <source>
        <dbReference type="ARBA" id="ARBA00033392"/>
    </source>
</evidence>
<dbReference type="FunFam" id="3.40.1280.10:FF:000001">
    <property type="entry name" value="tRNA (guanine-N(1)-)-methyltransferase"/>
    <property type="match status" value="1"/>
</dbReference>
<dbReference type="InterPro" id="IPR029028">
    <property type="entry name" value="Alpha/beta_knot_MTases"/>
</dbReference>
<protein>
    <recommendedName>
        <fullName evidence="6 15">tRNA (guanine-N(1)-)-methyltransferase</fullName>
        <ecNumber evidence="5 15">2.1.1.228</ecNumber>
    </recommendedName>
    <alternativeName>
        <fullName evidence="12 15">M1G-methyltransferase</fullName>
    </alternativeName>
    <alternativeName>
        <fullName evidence="13 15">tRNA [GM37] methyltransferase</fullName>
    </alternativeName>
</protein>
<reference evidence="19" key="1">
    <citation type="journal article" date="2020" name="mSystems">
        <title>Genome- and Community-Level Interaction Insights into Carbon Utilization and Element Cycling Functions of Hydrothermarchaeota in Hydrothermal Sediment.</title>
        <authorList>
            <person name="Zhou Z."/>
            <person name="Liu Y."/>
            <person name="Xu W."/>
            <person name="Pan J."/>
            <person name="Luo Z.H."/>
            <person name="Li M."/>
        </authorList>
    </citation>
    <scope>NUCLEOTIDE SEQUENCE [LARGE SCALE GENOMIC DNA]</scope>
    <source>
        <strain evidence="19">SpSt-503</strain>
    </source>
</reference>
<evidence type="ECO:0000256" key="3">
    <source>
        <dbReference type="ARBA" id="ARBA00007630"/>
    </source>
</evidence>
<name>A0A7C3I2V5_9SPIR</name>
<comment type="subcellular location">
    <subcellularLocation>
        <location evidence="2 15 17">Cytoplasm</location>
    </subcellularLocation>
</comment>
<dbReference type="NCBIfam" id="NF000648">
    <property type="entry name" value="PRK00026.1"/>
    <property type="match status" value="1"/>
</dbReference>
<evidence type="ECO:0000256" key="12">
    <source>
        <dbReference type="ARBA" id="ARBA00029736"/>
    </source>
</evidence>
<comment type="caution">
    <text evidence="19">The sequence shown here is derived from an EMBL/GenBank/DDBJ whole genome shotgun (WGS) entry which is preliminary data.</text>
</comment>
<dbReference type="NCBIfam" id="TIGR00088">
    <property type="entry name" value="trmD"/>
    <property type="match status" value="1"/>
</dbReference>
<evidence type="ECO:0000256" key="14">
    <source>
        <dbReference type="ARBA" id="ARBA00047783"/>
    </source>
</evidence>
<proteinExistence type="inferred from homology"/>
<feature type="domain" description="tRNA methyltransferase TRMD/TRM10-type" evidence="18">
    <location>
        <begin position="1"/>
        <end position="238"/>
    </location>
</feature>
<evidence type="ECO:0000256" key="8">
    <source>
        <dbReference type="ARBA" id="ARBA00022603"/>
    </source>
</evidence>
<sequence>MKYTVLTLFPEIVDAFFNTSIMAKAIQRGVISYRSINIRDFATDKHHKCDDAPYGGGAGMLMLPEPLGRALEAAGALKKQQTGASLTDRGLQNKRGRVIYLSPSGRLFNQDLARQLAAEDELILLCGRYEGIDQRIIDSYVDDEISIGDYVLSSGEVSALVLIDATYRLVDGVISAESLEEESFSDGLLEYPQYTRPEIYDTLRVPEVLLSGHHEQIRHWRLRKRVEKTLSVRPDLITKGLEAGCFSAETRKLIAELQGQVLHSQGDTNERN</sequence>
<comment type="catalytic activity">
    <reaction evidence="14 15 17">
        <text>guanosine(37) in tRNA + S-adenosyl-L-methionine = N(1)-methylguanosine(37) in tRNA + S-adenosyl-L-homocysteine + H(+)</text>
        <dbReference type="Rhea" id="RHEA:36899"/>
        <dbReference type="Rhea" id="RHEA-COMP:10145"/>
        <dbReference type="Rhea" id="RHEA-COMP:10147"/>
        <dbReference type="ChEBI" id="CHEBI:15378"/>
        <dbReference type="ChEBI" id="CHEBI:57856"/>
        <dbReference type="ChEBI" id="CHEBI:59789"/>
        <dbReference type="ChEBI" id="CHEBI:73542"/>
        <dbReference type="ChEBI" id="CHEBI:74269"/>
        <dbReference type="EC" id="2.1.1.228"/>
    </reaction>
</comment>
<comment type="similarity">
    <text evidence="3 15 17">Belongs to the RNA methyltransferase TrmD family.</text>
</comment>
<dbReference type="FunFam" id="1.10.1270.20:FF:000001">
    <property type="entry name" value="tRNA (guanine-N(1)-)-methyltransferase"/>
    <property type="match status" value="1"/>
</dbReference>
<keyword evidence="11 15" id="KW-0819">tRNA processing</keyword>
<keyword evidence="8 15" id="KW-0489">Methyltransferase</keyword>
<evidence type="ECO:0000256" key="7">
    <source>
        <dbReference type="ARBA" id="ARBA00022490"/>
    </source>
</evidence>
<comment type="function">
    <text evidence="1 15 17">Specifically methylates guanosine-37 in various tRNAs.</text>
</comment>
<evidence type="ECO:0000256" key="15">
    <source>
        <dbReference type="HAMAP-Rule" id="MF_00605"/>
    </source>
</evidence>
<dbReference type="GO" id="GO:0052906">
    <property type="term" value="F:tRNA (guanine(37)-N1)-methyltransferase activity"/>
    <property type="evidence" value="ECO:0007669"/>
    <property type="project" value="UniProtKB-UniRule"/>
</dbReference>
<feature type="binding site" evidence="15 16">
    <location>
        <position position="127"/>
    </location>
    <ligand>
        <name>S-adenosyl-L-methionine</name>
        <dbReference type="ChEBI" id="CHEBI:59789"/>
    </ligand>
</feature>
<dbReference type="Gene3D" id="1.10.1270.20">
    <property type="entry name" value="tRNA(m1g37)methyltransferase, domain 2"/>
    <property type="match status" value="1"/>
</dbReference>
<evidence type="ECO:0000256" key="9">
    <source>
        <dbReference type="ARBA" id="ARBA00022679"/>
    </source>
</evidence>
<comment type="subunit">
    <text evidence="4 15 17">Homodimer.</text>
</comment>
<dbReference type="Gene3D" id="3.40.1280.10">
    <property type="match status" value="1"/>
</dbReference>
<dbReference type="InterPro" id="IPR029026">
    <property type="entry name" value="tRNA_m1G_MTases_N"/>
</dbReference>
<evidence type="ECO:0000256" key="10">
    <source>
        <dbReference type="ARBA" id="ARBA00022691"/>
    </source>
</evidence>
<dbReference type="HAMAP" id="MF_00605">
    <property type="entry name" value="TrmD"/>
    <property type="match status" value="1"/>
</dbReference>
<evidence type="ECO:0000256" key="11">
    <source>
        <dbReference type="ARBA" id="ARBA00022694"/>
    </source>
</evidence>
<evidence type="ECO:0000256" key="5">
    <source>
        <dbReference type="ARBA" id="ARBA00012807"/>
    </source>
</evidence>
<dbReference type="Pfam" id="PF01746">
    <property type="entry name" value="tRNA_m1G_MT"/>
    <property type="match status" value="1"/>
</dbReference>
<dbReference type="InterPro" id="IPR016009">
    <property type="entry name" value="tRNA_MeTrfase_TRMD/TRM10"/>
</dbReference>
<evidence type="ECO:0000256" key="6">
    <source>
        <dbReference type="ARBA" id="ARBA00014679"/>
    </source>
</evidence>
<organism evidence="19">
    <name type="scientific">Gracilinema caldarium</name>
    <dbReference type="NCBI Taxonomy" id="215591"/>
    <lineage>
        <taxon>Bacteria</taxon>
        <taxon>Pseudomonadati</taxon>
        <taxon>Spirochaetota</taxon>
        <taxon>Spirochaetia</taxon>
        <taxon>Spirochaetales</taxon>
        <taxon>Breznakiellaceae</taxon>
        <taxon>Gracilinema</taxon>
    </lineage>
</organism>
<evidence type="ECO:0000256" key="17">
    <source>
        <dbReference type="RuleBase" id="RU003464"/>
    </source>
</evidence>
<feature type="binding site" evidence="15 16">
    <location>
        <begin position="147"/>
        <end position="152"/>
    </location>
    <ligand>
        <name>S-adenosyl-L-methionine</name>
        <dbReference type="ChEBI" id="CHEBI:59789"/>
    </ligand>
</feature>
<keyword evidence="7 15" id="KW-0963">Cytoplasm</keyword>
<evidence type="ECO:0000256" key="16">
    <source>
        <dbReference type="PIRSR" id="PIRSR000386-1"/>
    </source>
</evidence>
<dbReference type="PANTHER" id="PTHR46417">
    <property type="entry name" value="TRNA (GUANINE-N(1)-)-METHYLTRANSFERASE"/>
    <property type="match status" value="1"/>
</dbReference>
<evidence type="ECO:0000313" key="19">
    <source>
        <dbReference type="EMBL" id="HFH28678.1"/>
    </source>
</evidence>
<dbReference type="GO" id="GO:0002939">
    <property type="term" value="P:tRNA N1-guanine methylation"/>
    <property type="evidence" value="ECO:0007669"/>
    <property type="project" value="TreeGrafter"/>
</dbReference>
<evidence type="ECO:0000259" key="18">
    <source>
        <dbReference type="Pfam" id="PF01746"/>
    </source>
</evidence>
<keyword evidence="9 15" id="KW-0808">Transferase</keyword>
<dbReference type="SUPFAM" id="SSF75217">
    <property type="entry name" value="alpha/beta knot"/>
    <property type="match status" value="1"/>
</dbReference>
<dbReference type="GO" id="GO:0005829">
    <property type="term" value="C:cytosol"/>
    <property type="evidence" value="ECO:0007669"/>
    <property type="project" value="TreeGrafter"/>
</dbReference>
<dbReference type="CDD" id="cd18080">
    <property type="entry name" value="TrmD-like"/>
    <property type="match status" value="1"/>
</dbReference>
<dbReference type="InterPro" id="IPR023148">
    <property type="entry name" value="tRNA_m1G_MeTrfase_C_sf"/>
</dbReference>
<dbReference type="EC" id="2.1.1.228" evidence="5 15"/>
<dbReference type="AlphaFoldDB" id="A0A7C3I2V5"/>
<evidence type="ECO:0000256" key="4">
    <source>
        <dbReference type="ARBA" id="ARBA00011738"/>
    </source>
</evidence>
<evidence type="ECO:0000256" key="1">
    <source>
        <dbReference type="ARBA" id="ARBA00002634"/>
    </source>
</evidence>
<dbReference type="PANTHER" id="PTHR46417:SF1">
    <property type="entry name" value="TRNA (GUANINE-N(1)-)-METHYLTRANSFERASE"/>
    <property type="match status" value="1"/>
</dbReference>